<sequence length="92" mass="10898">MRYLYGQNCTYWAIGHMWASGIPLKTFFTGLCLGHPHNNQHYKQRRQLMFQTNKRFLIAPASVFKGFLLFVLLCRTRFILIVRVMDCDNLLL</sequence>
<evidence type="ECO:0000313" key="2">
    <source>
        <dbReference type="Proteomes" id="UP001164250"/>
    </source>
</evidence>
<keyword evidence="2" id="KW-1185">Reference proteome</keyword>
<comment type="caution">
    <text evidence="1">The sequence shown here is derived from an EMBL/GenBank/DDBJ whole genome shotgun (WGS) entry which is preliminary data.</text>
</comment>
<name>A0ACC1B3P7_9ROSI</name>
<dbReference type="EMBL" id="CM047903">
    <property type="protein sequence ID" value="KAJ0093537.1"/>
    <property type="molecule type" value="Genomic_DNA"/>
</dbReference>
<protein>
    <submittedName>
        <fullName evidence="1">Uncharacterized protein</fullName>
    </submittedName>
</protein>
<proteinExistence type="predicted"/>
<organism evidence="1 2">
    <name type="scientific">Pistacia atlantica</name>
    <dbReference type="NCBI Taxonomy" id="434234"/>
    <lineage>
        <taxon>Eukaryota</taxon>
        <taxon>Viridiplantae</taxon>
        <taxon>Streptophyta</taxon>
        <taxon>Embryophyta</taxon>
        <taxon>Tracheophyta</taxon>
        <taxon>Spermatophyta</taxon>
        <taxon>Magnoliopsida</taxon>
        <taxon>eudicotyledons</taxon>
        <taxon>Gunneridae</taxon>
        <taxon>Pentapetalae</taxon>
        <taxon>rosids</taxon>
        <taxon>malvids</taxon>
        <taxon>Sapindales</taxon>
        <taxon>Anacardiaceae</taxon>
        <taxon>Pistacia</taxon>
    </lineage>
</organism>
<gene>
    <name evidence="1" type="ORF">Patl1_27163</name>
</gene>
<evidence type="ECO:0000313" key="1">
    <source>
        <dbReference type="EMBL" id="KAJ0093537.1"/>
    </source>
</evidence>
<dbReference type="Proteomes" id="UP001164250">
    <property type="component" value="Chromosome 7"/>
</dbReference>
<reference evidence="2" key="1">
    <citation type="journal article" date="2023" name="G3 (Bethesda)">
        <title>Genome assembly and association tests identify interacting loci associated with vigor, precocity, and sex in interspecific pistachio rootstocks.</title>
        <authorList>
            <person name="Palmer W."/>
            <person name="Jacygrad E."/>
            <person name="Sagayaradj S."/>
            <person name="Cavanaugh K."/>
            <person name="Han R."/>
            <person name="Bertier L."/>
            <person name="Beede B."/>
            <person name="Kafkas S."/>
            <person name="Golino D."/>
            <person name="Preece J."/>
            <person name="Michelmore R."/>
        </authorList>
    </citation>
    <scope>NUCLEOTIDE SEQUENCE [LARGE SCALE GENOMIC DNA]</scope>
</reference>
<accession>A0ACC1B3P7</accession>